<feature type="transmembrane region" description="Helical" evidence="11">
    <location>
        <begin position="6"/>
        <end position="27"/>
    </location>
</feature>
<keyword evidence="4" id="KW-1003">Cell membrane</keyword>
<sequence>MRNSGFSLIEILIVMIILGLLATVLAPRIMDRPDEARVTKAAVDIKQLETALKLYKLDNGRYPTTAQGLQALVEQPRQDPVPKNYREGGYLERKELPKDPWGTPFIYRSPGRDKRPFELISLGADGKEGGEQFDADVNSWEIE</sequence>
<keyword evidence="6" id="KW-0997">Cell inner membrane</keyword>
<gene>
    <name evidence="13" type="primary">gspG</name>
    <name evidence="13" type="ORF">DGI_4073</name>
</gene>
<dbReference type="Gene3D" id="3.30.700.10">
    <property type="entry name" value="Glycoprotein, Type 4 Pilin"/>
    <property type="match status" value="1"/>
</dbReference>
<dbReference type="HOGENOM" id="CLU_091705_2_1_7"/>
<evidence type="ECO:0000256" key="3">
    <source>
        <dbReference type="ARBA" id="ARBA00020042"/>
    </source>
</evidence>
<dbReference type="NCBIfam" id="TIGR02532">
    <property type="entry name" value="IV_pilin_GFxxxE"/>
    <property type="match status" value="1"/>
</dbReference>
<dbReference type="GO" id="GO:0005886">
    <property type="term" value="C:plasma membrane"/>
    <property type="evidence" value="ECO:0007669"/>
    <property type="project" value="UniProtKB-SubCell"/>
</dbReference>
<dbReference type="PANTHER" id="PTHR30093:SF44">
    <property type="entry name" value="TYPE II SECRETION SYSTEM CORE PROTEIN G"/>
    <property type="match status" value="1"/>
</dbReference>
<dbReference type="InterPro" id="IPR000983">
    <property type="entry name" value="Bac_GSPG_pilin"/>
</dbReference>
<dbReference type="eggNOG" id="COG2165">
    <property type="taxonomic scope" value="Bacteria"/>
</dbReference>
<evidence type="ECO:0000256" key="7">
    <source>
        <dbReference type="ARBA" id="ARBA00022692"/>
    </source>
</evidence>
<dbReference type="GO" id="GO:0015628">
    <property type="term" value="P:protein secretion by the type II secretion system"/>
    <property type="evidence" value="ECO:0007669"/>
    <property type="project" value="InterPro"/>
</dbReference>
<keyword evidence="9 11" id="KW-0472">Membrane</keyword>
<dbReference type="PRINTS" id="PR00813">
    <property type="entry name" value="BCTERIALGSPG"/>
</dbReference>
<keyword evidence="14" id="KW-1185">Reference proteome</keyword>
<evidence type="ECO:0000313" key="13">
    <source>
        <dbReference type="EMBL" id="AGW15284.1"/>
    </source>
</evidence>
<evidence type="ECO:0000256" key="4">
    <source>
        <dbReference type="ARBA" id="ARBA00022475"/>
    </source>
</evidence>
<dbReference type="KEGG" id="dgg:DGI_4073"/>
<dbReference type="Pfam" id="PF07963">
    <property type="entry name" value="N_methyl"/>
    <property type="match status" value="1"/>
</dbReference>
<dbReference type="SUPFAM" id="SSF54523">
    <property type="entry name" value="Pili subunits"/>
    <property type="match status" value="1"/>
</dbReference>
<dbReference type="Pfam" id="PF08334">
    <property type="entry name" value="T2SSG"/>
    <property type="match status" value="1"/>
</dbReference>
<feature type="region of interest" description="Disordered" evidence="10">
    <location>
        <begin position="124"/>
        <end position="143"/>
    </location>
</feature>
<dbReference type="AlphaFoldDB" id="T2GGB2"/>
<comment type="similarity">
    <text evidence="2">Belongs to the GSP G family.</text>
</comment>
<accession>T2GGB2</accession>
<name>T2GGB2_MEGG1</name>
<dbReference type="RefSeq" id="WP_021758478.1">
    <property type="nucleotide sequence ID" value="NC_022436.1"/>
</dbReference>
<dbReference type="EMBL" id="CP006586">
    <property type="protein sequence ID" value="AGW15284.1"/>
    <property type="molecule type" value="Genomic_DNA"/>
</dbReference>
<protein>
    <recommendedName>
        <fullName evidence="3">Type II secretion system core protein G</fullName>
    </recommendedName>
</protein>
<dbReference type="NCBIfam" id="TIGR01710">
    <property type="entry name" value="typeII_sec_gspG"/>
    <property type="match status" value="1"/>
</dbReference>
<reference evidence="14" key="2">
    <citation type="submission" date="2013-07" db="EMBL/GenBank/DDBJ databases">
        <authorList>
            <person name="Morais-Silva F.O."/>
            <person name="Rezende A.M."/>
            <person name="Pimentel C."/>
            <person name="Resende D.M."/>
            <person name="Santos C.I."/>
            <person name="Clemente C."/>
            <person name="de Oliveira L.M."/>
            <person name="da Silva S.M."/>
            <person name="Costa D.A."/>
            <person name="Varela-Raposo A."/>
            <person name="Horacio E.C.A."/>
            <person name="Matos M."/>
            <person name="Flores O."/>
            <person name="Ruiz J.C."/>
            <person name="Rodrigues-Pousada C."/>
        </authorList>
    </citation>
    <scope>NUCLEOTIDE SEQUENCE [LARGE SCALE GENOMIC DNA]</scope>
    <source>
        <strain evidence="14">ATCC 19364 / DSM 1382 / NCIMB 9332 / VKM B-1759</strain>
        <plasmid evidence="14">Plasmid</plasmid>
    </source>
</reference>
<dbReference type="PROSITE" id="PS00409">
    <property type="entry name" value="PROKAR_NTER_METHYL"/>
    <property type="match status" value="1"/>
</dbReference>
<dbReference type="InterPro" id="IPR013545">
    <property type="entry name" value="T2SS_protein-GspG_C"/>
</dbReference>
<dbReference type="PANTHER" id="PTHR30093">
    <property type="entry name" value="GENERAL SECRETION PATHWAY PROTEIN G"/>
    <property type="match status" value="1"/>
</dbReference>
<evidence type="ECO:0000256" key="2">
    <source>
        <dbReference type="ARBA" id="ARBA00009984"/>
    </source>
</evidence>
<keyword evidence="13" id="KW-0614">Plasmid</keyword>
<evidence type="ECO:0000259" key="12">
    <source>
        <dbReference type="Pfam" id="PF08334"/>
    </source>
</evidence>
<reference evidence="13 14" key="1">
    <citation type="journal article" date="2013" name="J. Bacteriol.">
        <title>Roles of HynAB and Ech, the only two hydrogenases found in the model sulfate reducer Desulfovibrio gigas.</title>
        <authorList>
            <person name="Morais-Silva F.O."/>
            <person name="Santos C.I."/>
            <person name="Rodrigues R."/>
            <person name="Pereira I.A."/>
            <person name="Rodrigues-Pousada C."/>
        </authorList>
    </citation>
    <scope>NUCLEOTIDE SEQUENCE [LARGE SCALE GENOMIC DNA]</scope>
    <source>
        <strain evidence="14">ATCC 19364 / DSM 1382 / NCIMB 9332 / VKM B-1759</strain>
        <plasmid evidence="14">Plasmid</plasmid>
    </source>
</reference>
<comment type="subcellular location">
    <subcellularLocation>
        <location evidence="1">Cell inner membrane</location>
        <topology evidence="1">Single-pass membrane protein</topology>
    </subcellularLocation>
</comment>
<evidence type="ECO:0000256" key="1">
    <source>
        <dbReference type="ARBA" id="ARBA00004377"/>
    </source>
</evidence>
<evidence type="ECO:0000256" key="11">
    <source>
        <dbReference type="SAM" id="Phobius"/>
    </source>
</evidence>
<dbReference type="GO" id="GO:0015627">
    <property type="term" value="C:type II protein secretion system complex"/>
    <property type="evidence" value="ECO:0007669"/>
    <property type="project" value="InterPro"/>
</dbReference>
<evidence type="ECO:0000256" key="10">
    <source>
        <dbReference type="SAM" id="MobiDB-lite"/>
    </source>
</evidence>
<dbReference type="InterPro" id="IPR012902">
    <property type="entry name" value="N_methyl_site"/>
</dbReference>
<geneLocation type="plasmid" evidence="14"/>
<evidence type="ECO:0000256" key="8">
    <source>
        <dbReference type="ARBA" id="ARBA00022989"/>
    </source>
</evidence>
<dbReference type="Proteomes" id="UP000016587">
    <property type="component" value="Plasmid unnamed"/>
</dbReference>
<dbReference type="InterPro" id="IPR045584">
    <property type="entry name" value="Pilin-like"/>
</dbReference>
<feature type="domain" description="Type II secretion system protein GspG C-terminal" evidence="12">
    <location>
        <begin position="28"/>
        <end position="140"/>
    </location>
</feature>
<keyword evidence="7 11" id="KW-0812">Transmembrane</keyword>
<evidence type="ECO:0000256" key="5">
    <source>
        <dbReference type="ARBA" id="ARBA00022481"/>
    </source>
</evidence>
<evidence type="ECO:0000313" key="14">
    <source>
        <dbReference type="Proteomes" id="UP000016587"/>
    </source>
</evidence>
<proteinExistence type="inferred from homology"/>
<evidence type="ECO:0000256" key="9">
    <source>
        <dbReference type="ARBA" id="ARBA00023136"/>
    </source>
</evidence>
<dbReference type="OrthoDB" id="9795612at2"/>
<organism evidence="13 14">
    <name type="scientific">Megalodesulfovibrio gigas (strain ATCC 19364 / DSM 1382 / NCIMB 9332 / VKM B-1759)</name>
    <name type="common">Desulfovibrio gigas</name>
    <dbReference type="NCBI Taxonomy" id="1121448"/>
    <lineage>
        <taxon>Bacteria</taxon>
        <taxon>Pseudomonadati</taxon>
        <taxon>Thermodesulfobacteriota</taxon>
        <taxon>Desulfovibrionia</taxon>
        <taxon>Desulfovibrionales</taxon>
        <taxon>Desulfovibrionaceae</taxon>
        <taxon>Megalodesulfovibrio</taxon>
    </lineage>
</organism>
<keyword evidence="8 11" id="KW-1133">Transmembrane helix</keyword>
<evidence type="ECO:0000256" key="6">
    <source>
        <dbReference type="ARBA" id="ARBA00022519"/>
    </source>
</evidence>
<keyword evidence="5" id="KW-0488">Methylation</keyword>
<dbReference type="PATRIC" id="fig|1121448.10.peg.3569"/>
<dbReference type="InterPro" id="IPR010054">
    <property type="entry name" value="Type2_sec_GspG"/>
</dbReference>